<name>E6SWM6_BACT6</name>
<comment type="subcellular location">
    <subcellularLocation>
        <location evidence="1">Cell outer membrane</location>
    </subcellularLocation>
</comment>
<evidence type="ECO:0000256" key="3">
    <source>
        <dbReference type="ARBA" id="ARBA00022729"/>
    </source>
</evidence>
<dbReference type="EMBL" id="CP002352">
    <property type="protein sequence ID" value="ADV42624.1"/>
    <property type="molecule type" value="Genomic_DNA"/>
</dbReference>
<evidence type="ECO:0000259" key="7">
    <source>
        <dbReference type="Pfam" id="PF14322"/>
    </source>
</evidence>
<keyword evidence="4" id="KW-0472">Membrane</keyword>
<evidence type="ECO:0000256" key="1">
    <source>
        <dbReference type="ARBA" id="ARBA00004442"/>
    </source>
</evidence>
<dbReference type="RefSeq" id="WP_013546239.1">
    <property type="nucleotide sequence ID" value="NC_014933.1"/>
</dbReference>
<proteinExistence type="inferred from homology"/>
<dbReference type="OrthoDB" id="1031584at2"/>
<reference evidence="8 9" key="2">
    <citation type="journal article" date="2011" name="Stand. Genomic Sci.">
        <title>Complete genome sequence of Bacteroides helcogenes type strain (P 36-108).</title>
        <authorList>
            <person name="Pati A."/>
            <person name="Gronow S."/>
            <person name="Zeytun A."/>
            <person name="Lapidus A."/>
            <person name="Nolan M."/>
            <person name="Hammon N."/>
            <person name="Deshpande S."/>
            <person name="Cheng J.F."/>
            <person name="Tapia R."/>
            <person name="Han C."/>
            <person name="Goodwin L."/>
            <person name="Pitluck S."/>
            <person name="Liolios K."/>
            <person name="Pagani I."/>
            <person name="Ivanova N."/>
            <person name="Mavromatis K."/>
            <person name="Chen A."/>
            <person name="Palaniappan K."/>
            <person name="Land M."/>
            <person name="Hauser L."/>
            <person name="Chang Y.J."/>
            <person name="Jeffries C.D."/>
            <person name="Detter J.C."/>
            <person name="Brambilla E."/>
            <person name="Rohde M."/>
            <person name="Goker M."/>
            <person name="Woyke T."/>
            <person name="Bristow J."/>
            <person name="Eisen J.A."/>
            <person name="Markowitz V."/>
            <person name="Hugenholtz P."/>
            <person name="Kyrpides N.C."/>
            <person name="Klenk H.P."/>
            <person name="Lucas S."/>
        </authorList>
    </citation>
    <scope>NUCLEOTIDE SEQUENCE [LARGE SCALE GENOMIC DNA]</scope>
    <source>
        <strain evidence="9">ATCC 35417 / DSM 20613 / JCM 6297 / CCUG 15421 / P 36-108</strain>
    </source>
</reference>
<dbReference type="GO" id="GO:0009279">
    <property type="term" value="C:cell outer membrane"/>
    <property type="evidence" value="ECO:0007669"/>
    <property type="project" value="UniProtKB-SubCell"/>
</dbReference>
<comment type="similarity">
    <text evidence="2">Belongs to the SusD family.</text>
</comment>
<dbReference type="Pfam" id="PF14322">
    <property type="entry name" value="SusD-like_3"/>
    <property type="match status" value="1"/>
</dbReference>
<reference key="1">
    <citation type="submission" date="2010-11" db="EMBL/GenBank/DDBJ databases">
        <title>The complete genome of Bacteroides helcogenes P 36-108.</title>
        <authorList>
            <consortium name="US DOE Joint Genome Institute (JGI-PGF)"/>
            <person name="Lucas S."/>
            <person name="Copeland A."/>
            <person name="Lapidus A."/>
            <person name="Bruce D."/>
            <person name="Goodwin L."/>
            <person name="Pitluck S."/>
            <person name="Kyrpides N."/>
            <person name="Mavromatis K."/>
            <person name="Ivanova N."/>
            <person name="Zeytun A."/>
            <person name="Brettin T."/>
            <person name="Detter J.C."/>
            <person name="Tapia R."/>
            <person name="Han C."/>
            <person name="Land M."/>
            <person name="Hauser L."/>
            <person name="Markowitz V."/>
            <person name="Cheng J.-F."/>
            <person name="Hugenholtz P."/>
            <person name="Woyke T."/>
            <person name="Wu D."/>
            <person name="Gronow S."/>
            <person name="Wellnitz S."/>
            <person name="Brambilla E."/>
            <person name="Klenk H.-P."/>
            <person name="Eisen J.A."/>
        </authorList>
    </citation>
    <scope>NUCLEOTIDE SEQUENCE</scope>
    <source>
        <strain>P 36-108</strain>
    </source>
</reference>
<accession>E6SWM6</accession>
<dbReference type="HOGENOM" id="CLU_015553_0_0_10"/>
<organism evidence="8 9">
    <name type="scientific">Bacteroides helcogenes (strain ATCC 35417 / DSM 20613 / JCM 6297 / CCUG 15421 / P 36-108)</name>
    <dbReference type="NCBI Taxonomy" id="693979"/>
    <lineage>
        <taxon>Bacteria</taxon>
        <taxon>Pseudomonadati</taxon>
        <taxon>Bacteroidota</taxon>
        <taxon>Bacteroidia</taxon>
        <taxon>Bacteroidales</taxon>
        <taxon>Bacteroidaceae</taxon>
        <taxon>Bacteroides</taxon>
    </lineage>
</organism>
<dbReference type="PATRIC" id="fig|693979.3.peg.639"/>
<dbReference type="KEGG" id="bhl:Bache_0599"/>
<dbReference type="PROSITE" id="PS51257">
    <property type="entry name" value="PROKAR_LIPOPROTEIN"/>
    <property type="match status" value="1"/>
</dbReference>
<dbReference type="Proteomes" id="UP000008630">
    <property type="component" value="Chromosome"/>
</dbReference>
<dbReference type="eggNOG" id="COG0457">
    <property type="taxonomic scope" value="Bacteria"/>
</dbReference>
<keyword evidence="5" id="KW-0998">Cell outer membrane</keyword>
<evidence type="ECO:0000313" key="9">
    <source>
        <dbReference type="Proteomes" id="UP000008630"/>
    </source>
</evidence>
<feature type="domain" description="SusD-like N-terminal" evidence="7">
    <location>
        <begin position="81"/>
        <end position="204"/>
    </location>
</feature>
<dbReference type="SUPFAM" id="SSF48452">
    <property type="entry name" value="TPR-like"/>
    <property type="match status" value="1"/>
</dbReference>
<dbReference type="Gene3D" id="1.25.40.390">
    <property type="match status" value="1"/>
</dbReference>
<dbReference type="InterPro" id="IPR011990">
    <property type="entry name" value="TPR-like_helical_dom_sf"/>
</dbReference>
<evidence type="ECO:0000256" key="4">
    <source>
        <dbReference type="ARBA" id="ARBA00023136"/>
    </source>
</evidence>
<evidence type="ECO:0000313" key="8">
    <source>
        <dbReference type="EMBL" id="ADV42624.1"/>
    </source>
</evidence>
<dbReference type="InterPro" id="IPR033985">
    <property type="entry name" value="SusD-like_N"/>
</dbReference>
<evidence type="ECO:0000259" key="6">
    <source>
        <dbReference type="Pfam" id="PF07980"/>
    </source>
</evidence>
<dbReference type="STRING" id="693979.Bache_0599"/>
<evidence type="ECO:0000256" key="5">
    <source>
        <dbReference type="ARBA" id="ARBA00023237"/>
    </source>
</evidence>
<dbReference type="Pfam" id="PF07980">
    <property type="entry name" value="SusD_RagB"/>
    <property type="match status" value="1"/>
</dbReference>
<keyword evidence="3" id="KW-0732">Signal</keyword>
<protein>
    <submittedName>
        <fullName evidence="8">RagB/SusD domain protein</fullName>
    </submittedName>
</protein>
<dbReference type="AlphaFoldDB" id="E6SWM6"/>
<dbReference type="InterPro" id="IPR012944">
    <property type="entry name" value="SusD_RagB_dom"/>
</dbReference>
<gene>
    <name evidence="8" type="ordered locus">Bache_0599</name>
</gene>
<sequence>MKKIVALFTVALLFTGCSLDVEPETKLSDTNFWKSETDLRGACNRLYIDLPGFSHDKRSDELVGPNQDGVSSGNRSVPGTSNDWTYPYNRIGVCNNIIIKGETAPLTQGAKDRWTAEARFFRAYHYFDLVKKYGDVPLILKVFDTTGDPEIKRARDPREEVIQQCYTDLEFAVNHLPSIDKLSGTDWGRVSQSAALGMIVRIGLYEGTHKKYHQTPGGDYKAHLKKAIDAAESMIYTEKKHSLYPDFKDLFLFAGEGEKNKESVFVKIYGPNDAGIITHNNSRGLENTAAVTRSMVDNFLYSDGLPREKSSLTVRPEVKYSDITGNRDPRLAMTLYAAGEAGAYKGVYTPFKTDDQAHGYGYPIKKGFIMSEWSTNGKETLDKMIIRYAEILISYAEALYEYNGNISDQKLDETVNTIRRRAGFNVALTNVFAQANGLNMLDEIRRERMVEFIDEGLHYDDIIRWKTAEKVLPKAVLGLLYNADETPVKEKELGGRLTDAEGKYKGEKLYDQSNIFVIEESGSRSFDPERDYLYPVPTYEISTSGGQVKQNPHWGNAKN</sequence>
<feature type="domain" description="RagB/SusD" evidence="6">
    <location>
        <begin position="282"/>
        <end position="554"/>
    </location>
</feature>
<keyword evidence="9" id="KW-1185">Reference proteome</keyword>
<evidence type="ECO:0000256" key="2">
    <source>
        <dbReference type="ARBA" id="ARBA00006275"/>
    </source>
</evidence>